<dbReference type="InterPro" id="IPR044060">
    <property type="entry name" value="Bacterial_rp_domain"/>
</dbReference>
<dbReference type="Pfam" id="PF07679">
    <property type="entry name" value="I-set"/>
    <property type="match status" value="1"/>
</dbReference>
<dbReference type="InterPro" id="IPR051465">
    <property type="entry name" value="Cell_Envelope_Struct_Comp"/>
</dbReference>
<feature type="compositionally biased region" description="Basic and acidic residues" evidence="2">
    <location>
        <begin position="499"/>
        <end position="509"/>
    </location>
</feature>
<accession>A0A1Y4LFU1</accession>
<dbReference type="InterPro" id="IPR013098">
    <property type="entry name" value="Ig_I-set"/>
</dbReference>
<dbReference type="PANTHER" id="PTHR43308:SF1">
    <property type="entry name" value="OUTER MEMBRANE PROTEIN ALPHA"/>
    <property type="match status" value="1"/>
</dbReference>
<feature type="region of interest" description="Disordered" evidence="2">
    <location>
        <begin position="499"/>
        <end position="520"/>
    </location>
</feature>
<dbReference type="RefSeq" id="WP_087415806.1">
    <property type="nucleotide sequence ID" value="NZ_NFKL01000025.1"/>
</dbReference>
<keyword evidence="3" id="KW-0732">Signal</keyword>
<sequence>MRKRILSLLIVLSLCLGLLPVTALAADGIELYVGGQRITESGCYANQDGTWTKVGSAEPASGQFYYDAATFTLTLNKAEITNNQTVNVAEGYTYDGSVIAFSQTADVSLKIVVSQGTSTITGKGGIRVESTTGNASLSIKGPGSLDVEPKGSNSGITLCSSKNTNLDIDGADVTASSPAQYGVYLISSTDTTSTSTITVNNGSLTTGGNGNVGIYYYWSGTSNAGTSSLTVSGNAVVDTRNSQIMAQNKETVVQVGAGSDGNGGIVFNGKSGTVYGDVTLQEDLEIGTDETLTIGKDVSLTVPDGKTLNNNGTINVESGGKLEGTPDGSGTLKIAPTITTQPQDVEVKENETATFTVKATGTEPLSYQWQQSTDNGSKWTNITGETNATYTIATTTMDMNGYQYRCVVENSIDEATSNAATLTVTAIPTYSIKMETDGNGTAFASPTSAPEGTTITLTAVPNSGYHFDRFEVVSGDITITNNTFTMPARDVTVKAVFDRDSSGGAHHPDAGSTTTTSSDRYEIETPSDVENGSVKVSPSKAEKGDTVTVTVTPDDGYVLDKLAVYDEDGDKLDLNDKGNGKFTFQMPKGNVSIEVSFVPIEDETPKADFSDVPADAWYAEAVQYVYENGLMTGTSDTTFSPDLTTSRSMIATILWRMAGSPVVNYAMDFADVPADQWYAEAVRWASSEGIVGGYGNGSFGTGDPITREQFAVMLYRFAQKQGYDVSVGENTNILSYTDVSAVSEYAIPAMQWAVGSGVITGMGDTLAPQGETTRAQAAMMLMRFSEQYA</sequence>
<dbReference type="EMBL" id="NFKL01000025">
    <property type="protein sequence ID" value="OUP55586.1"/>
    <property type="molecule type" value="Genomic_DNA"/>
</dbReference>
<feature type="chain" id="PRO_5011966294" description="Endoglucanase" evidence="3">
    <location>
        <begin position="26"/>
        <end position="789"/>
    </location>
</feature>
<name>A0A1Y4LFU1_9FIRM</name>
<gene>
    <name evidence="6" type="ORF">B5F15_14405</name>
</gene>
<reference evidence="7" key="1">
    <citation type="submission" date="2017-04" db="EMBL/GenBank/DDBJ databases">
        <title>Function of individual gut microbiota members based on whole genome sequencing of pure cultures obtained from chicken caecum.</title>
        <authorList>
            <person name="Medvecky M."/>
            <person name="Cejkova D."/>
            <person name="Polansky O."/>
            <person name="Karasova D."/>
            <person name="Kubasova T."/>
            <person name="Cizek A."/>
            <person name="Rychlik I."/>
        </authorList>
    </citation>
    <scope>NUCLEOTIDE SEQUENCE [LARGE SCALE GENOMIC DNA]</scope>
    <source>
        <strain evidence="7">An179</strain>
    </source>
</reference>
<dbReference type="InterPro" id="IPR036179">
    <property type="entry name" value="Ig-like_dom_sf"/>
</dbReference>
<dbReference type="InterPro" id="IPR007110">
    <property type="entry name" value="Ig-like_dom"/>
</dbReference>
<dbReference type="Pfam" id="PF00395">
    <property type="entry name" value="SLH"/>
    <property type="match status" value="3"/>
</dbReference>
<evidence type="ECO:0000259" key="5">
    <source>
        <dbReference type="PROSITE" id="PS51272"/>
    </source>
</evidence>
<feature type="domain" description="SLH" evidence="5">
    <location>
        <begin position="733"/>
        <end position="789"/>
    </location>
</feature>
<evidence type="ECO:0000256" key="2">
    <source>
        <dbReference type="SAM" id="MobiDB-lite"/>
    </source>
</evidence>
<dbReference type="AlphaFoldDB" id="A0A1Y4LFU1"/>
<dbReference type="SMART" id="SM00409">
    <property type="entry name" value="IG"/>
    <property type="match status" value="1"/>
</dbReference>
<keyword evidence="1" id="KW-0677">Repeat</keyword>
<evidence type="ECO:0000259" key="4">
    <source>
        <dbReference type="PROSITE" id="PS50835"/>
    </source>
</evidence>
<feature type="signal peptide" evidence="3">
    <location>
        <begin position="1"/>
        <end position="25"/>
    </location>
</feature>
<dbReference type="InterPro" id="IPR003599">
    <property type="entry name" value="Ig_sub"/>
</dbReference>
<evidence type="ECO:0000256" key="3">
    <source>
        <dbReference type="SAM" id="SignalP"/>
    </source>
</evidence>
<dbReference type="InterPro" id="IPR013783">
    <property type="entry name" value="Ig-like_fold"/>
</dbReference>
<evidence type="ECO:0000256" key="1">
    <source>
        <dbReference type="ARBA" id="ARBA00022737"/>
    </source>
</evidence>
<dbReference type="PANTHER" id="PTHR43308">
    <property type="entry name" value="OUTER MEMBRANE PROTEIN ALPHA-RELATED"/>
    <property type="match status" value="1"/>
</dbReference>
<protein>
    <recommendedName>
        <fullName evidence="8">Endoglucanase</fullName>
    </recommendedName>
</protein>
<dbReference type="PROSITE" id="PS50835">
    <property type="entry name" value="IG_LIKE"/>
    <property type="match status" value="1"/>
</dbReference>
<dbReference type="PROSITE" id="PS51272">
    <property type="entry name" value="SLH"/>
    <property type="match status" value="3"/>
</dbReference>
<dbReference type="Gene3D" id="2.60.40.10">
    <property type="entry name" value="Immunoglobulins"/>
    <property type="match status" value="1"/>
</dbReference>
<proteinExistence type="predicted"/>
<dbReference type="InterPro" id="IPR001119">
    <property type="entry name" value="SLH_dom"/>
</dbReference>
<evidence type="ECO:0008006" key="8">
    <source>
        <dbReference type="Google" id="ProtNLM"/>
    </source>
</evidence>
<comment type="caution">
    <text evidence="6">The sequence shown here is derived from an EMBL/GenBank/DDBJ whole genome shotgun (WGS) entry which is preliminary data.</text>
</comment>
<dbReference type="Pfam" id="PF18998">
    <property type="entry name" value="Flg_new_2"/>
    <property type="match status" value="2"/>
</dbReference>
<evidence type="ECO:0000313" key="6">
    <source>
        <dbReference type="EMBL" id="OUP55586.1"/>
    </source>
</evidence>
<organism evidence="6 7">
    <name type="scientific">Butyricicoccus pullicaecorum</name>
    <dbReference type="NCBI Taxonomy" id="501571"/>
    <lineage>
        <taxon>Bacteria</taxon>
        <taxon>Bacillati</taxon>
        <taxon>Bacillota</taxon>
        <taxon>Clostridia</taxon>
        <taxon>Eubacteriales</taxon>
        <taxon>Butyricicoccaceae</taxon>
        <taxon>Butyricicoccus</taxon>
    </lineage>
</organism>
<feature type="domain" description="SLH" evidence="5">
    <location>
        <begin position="665"/>
        <end position="728"/>
    </location>
</feature>
<evidence type="ECO:0000313" key="7">
    <source>
        <dbReference type="Proteomes" id="UP000195326"/>
    </source>
</evidence>
<feature type="region of interest" description="Disordered" evidence="2">
    <location>
        <begin position="526"/>
        <end position="545"/>
    </location>
</feature>
<feature type="domain" description="Ig-like" evidence="4">
    <location>
        <begin position="336"/>
        <end position="423"/>
    </location>
</feature>
<feature type="domain" description="SLH" evidence="5">
    <location>
        <begin position="605"/>
        <end position="664"/>
    </location>
</feature>
<dbReference type="SUPFAM" id="SSF48726">
    <property type="entry name" value="Immunoglobulin"/>
    <property type="match status" value="1"/>
</dbReference>
<dbReference type="Proteomes" id="UP000195326">
    <property type="component" value="Unassembled WGS sequence"/>
</dbReference>